<evidence type="ECO:0000313" key="9">
    <source>
        <dbReference type="Proteomes" id="UP001327459"/>
    </source>
</evidence>
<evidence type="ECO:0000256" key="1">
    <source>
        <dbReference type="ARBA" id="ARBA00003065"/>
    </source>
</evidence>
<gene>
    <name evidence="6" type="primary">recO</name>
    <name evidence="8" type="ORF">SR882_06150</name>
</gene>
<keyword evidence="6" id="KW-0234">DNA repair</keyword>
<dbReference type="PANTHER" id="PTHR33991:SF1">
    <property type="entry name" value="DNA REPAIR PROTEIN RECO"/>
    <property type="match status" value="1"/>
</dbReference>
<name>A0ABZ0YVY7_9GAMM</name>
<evidence type="ECO:0000256" key="2">
    <source>
        <dbReference type="ARBA" id="ARBA00007452"/>
    </source>
</evidence>
<dbReference type="SUPFAM" id="SSF57863">
    <property type="entry name" value="ArfGap/RecO-like zinc finger"/>
    <property type="match status" value="1"/>
</dbReference>
<protein>
    <recommendedName>
        <fullName evidence="3 6">DNA repair protein RecO</fullName>
    </recommendedName>
    <alternativeName>
        <fullName evidence="5 6">Recombination protein O</fullName>
    </alternativeName>
</protein>
<dbReference type="InterPro" id="IPR042242">
    <property type="entry name" value="RecO_C"/>
</dbReference>
<proteinExistence type="inferred from homology"/>
<dbReference type="InterPro" id="IPR012340">
    <property type="entry name" value="NA-bd_OB-fold"/>
</dbReference>
<evidence type="ECO:0000313" key="8">
    <source>
        <dbReference type="EMBL" id="WQH15350.1"/>
    </source>
</evidence>
<dbReference type="SUPFAM" id="SSF50249">
    <property type="entry name" value="Nucleic acid-binding proteins"/>
    <property type="match status" value="1"/>
</dbReference>
<keyword evidence="6" id="KW-0227">DNA damage</keyword>
<dbReference type="PANTHER" id="PTHR33991">
    <property type="entry name" value="DNA REPAIR PROTEIN RECO"/>
    <property type="match status" value="1"/>
</dbReference>
<keyword evidence="4 6" id="KW-0233">DNA recombination</keyword>
<comment type="similarity">
    <text evidence="2 6">Belongs to the RecO family.</text>
</comment>
<evidence type="ECO:0000256" key="6">
    <source>
        <dbReference type="HAMAP-Rule" id="MF_00201"/>
    </source>
</evidence>
<evidence type="ECO:0000256" key="5">
    <source>
        <dbReference type="ARBA" id="ARBA00033409"/>
    </source>
</evidence>
<dbReference type="RefSeq" id="WP_322520381.1">
    <property type="nucleotide sequence ID" value="NZ_CP140153.1"/>
</dbReference>
<evidence type="ECO:0000256" key="4">
    <source>
        <dbReference type="ARBA" id="ARBA00023172"/>
    </source>
</evidence>
<organism evidence="8 9">
    <name type="scientific">Guyparkeria halophila</name>
    <dbReference type="NCBI Taxonomy" id="47960"/>
    <lineage>
        <taxon>Bacteria</taxon>
        <taxon>Pseudomonadati</taxon>
        <taxon>Pseudomonadota</taxon>
        <taxon>Gammaproteobacteria</taxon>
        <taxon>Chromatiales</taxon>
        <taxon>Thioalkalibacteraceae</taxon>
        <taxon>Guyparkeria</taxon>
    </lineage>
</organism>
<dbReference type="EMBL" id="CP140153">
    <property type="protein sequence ID" value="WQH15350.1"/>
    <property type="molecule type" value="Genomic_DNA"/>
</dbReference>
<dbReference type="HAMAP" id="MF_00201">
    <property type="entry name" value="RecO"/>
    <property type="match status" value="1"/>
</dbReference>
<evidence type="ECO:0000256" key="7">
    <source>
        <dbReference type="SAM" id="MobiDB-lite"/>
    </source>
</evidence>
<reference evidence="8 9" key="1">
    <citation type="submission" date="2023-11" db="EMBL/GenBank/DDBJ databases">
        <title>MicrobeMod: A computational toolkit for identifying prokaryotic methylation and restriction-modification with nanopore sequencing.</title>
        <authorList>
            <person name="Crits-Christoph A."/>
            <person name="Kang S.C."/>
            <person name="Lee H."/>
            <person name="Ostrov N."/>
        </authorList>
    </citation>
    <scope>NUCLEOTIDE SEQUENCE [LARGE SCALE GENOMIC DNA]</scope>
    <source>
        <strain evidence="8 9">ATCC 49870</strain>
    </source>
</reference>
<keyword evidence="9" id="KW-1185">Reference proteome</keyword>
<dbReference type="Pfam" id="PF02565">
    <property type="entry name" value="RecO_C"/>
    <property type="match status" value="1"/>
</dbReference>
<feature type="region of interest" description="Disordered" evidence="7">
    <location>
        <begin position="218"/>
        <end position="240"/>
    </location>
</feature>
<dbReference type="Proteomes" id="UP001327459">
    <property type="component" value="Chromosome"/>
</dbReference>
<dbReference type="InterPro" id="IPR003717">
    <property type="entry name" value="RecO"/>
</dbReference>
<dbReference type="Gene3D" id="1.20.1440.120">
    <property type="entry name" value="Recombination protein O, C-terminal domain"/>
    <property type="match status" value="1"/>
</dbReference>
<dbReference type="InterPro" id="IPR037278">
    <property type="entry name" value="ARFGAP/RecO"/>
</dbReference>
<accession>A0ABZ0YVY7</accession>
<comment type="function">
    <text evidence="1 6">Involved in DNA repair and RecF pathway recombination.</text>
</comment>
<sequence>MRGFLLHARPFKEHGLLLDWLTDTRGWVRMRQNGGRRVKKRGSQRPPSFVCLEVETAGRGGWPILTGAEPVEGLRFLHGQSLAAAFYLHELILRALRPEEAVPGLFLDYWKSLAMLDSPEMPVSVVVRRFERQLLEHLGAGLDWERAADGLPIEPEWQYRVGLQGGIVPGNGANAVSGRLLRAIARDEALTDAVDRRRARDLMQGLLAPHVGSAPFLSRRLWPSTRDSTPGPDAGEPRRP</sequence>
<evidence type="ECO:0000256" key="3">
    <source>
        <dbReference type="ARBA" id="ARBA00021310"/>
    </source>
</evidence>
<dbReference type="Gene3D" id="2.40.50.140">
    <property type="entry name" value="Nucleic acid-binding proteins"/>
    <property type="match status" value="1"/>
</dbReference>